<evidence type="ECO:0000256" key="5">
    <source>
        <dbReference type="ARBA" id="ARBA00023157"/>
    </source>
</evidence>
<keyword evidence="10" id="KW-1185">Reference proteome</keyword>
<dbReference type="InterPro" id="IPR023559">
    <property type="entry name" value="Flagellar_FlhD"/>
</dbReference>
<sequence length="233" mass="25231">MISAFLAVRGLKWPTASNSVVFSHQSGNASSSRHYRSKRSGIRCVWRTNRANPAPVSNEKTRLDVDTTSRLSENQRIKEEYPSLVSDCAGHFSCSKRLPGVTKCCKAAGVVRQFARALTKGATSKLNPLIWSAAMIHAFSDLGSIRDLNMSYLMLARRVLASDREAAQSHLGLSAEMADTLLKLSPVQTEKLASSSQVLCFFRMRADAILAGLAGRGNKATVSAVTNDALLTA</sequence>
<accession>A0A158KCE8</accession>
<evidence type="ECO:0000256" key="1">
    <source>
        <dbReference type="ARBA" id="ARBA00022490"/>
    </source>
</evidence>
<protein>
    <submittedName>
        <fullName evidence="9">Transcriptional activator FlhD</fullName>
    </submittedName>
</protein>
<keyword evidence="3" id="KW-0805">Transcription regulation</keyword>
<evidence type="ECO:0000256" key="4">
    <source>
        <dbReference type="ARBA" id="ARBA00023125"/>
    </source>
</evidence>
<dbReference type="Gene3D" id="1.10.4000.10">
    <property type="entry name" value="Flagellar transcriptional activator FlhD"/>
    <property type="match status" value="1"/>
</dbReference>
<keyword evidence="6" id="KW-0010">Activator</keyword>
<dbReference type="EMBL" id="FCNZ02000044">
    <property type="protein sequence ID" value="SAL78767.1"/>
    <property type="molecule type" value="Genomic_DNA"/>
</dbReference>
<keyword evidence="1" id="KW-0963">Cytoplasm</keyword>
<dbReference type="GO" id="GO:0045893">
    <property type="term" value="P:positive regulation of DNA-templated transcription"/>
    <property type="evidence" value="ECO:0007669"/>
    <property type="project" value="InterPro"/>
</dbReference>
<proteinExistence type="predicted"/>
<reference evidence="9" key="1">
    <citation type="submission" date="2016-01" db="EMBL/GenBank/DDBJ databases">
        <authorList>
            <person name="Peeters Charlotte."/>
        </authorList>
    </citation>
    <scope>NUCLEOTIDE SEQUENCE</scope>
    <source>
        <strain evidence="9">LMG 22936</strain>
    </source>
</reference>
<keyword evidence="7" id="KW-0804">Transcription</keyword>
<comment type="function">
    <text evidence="8">Functions in complex with FlhC as a master transcriptional regulator that regulates transcription of several flagellar and non-flagellar operons by binding to their promoter region. Activates expression of class 2 flagellar genes, including fliA, which is a flagellum-specific sigma factor that turns on the class 3 genes. Also regulates genes whose products function in a variety of physiological pathways.</text>
</comment>
<organism evidence="9 10">
    <name type="scientific">Caballeronia telluris</name>
    <dbReference type="NCBI Taxonomy" id="326475"/>
    <lineage>
        <taxon>Bacteria</taxon>
        <taxon>Pseudomonadati</taxon>
        <taxon>Pseudomonadota</taxon>
        <taxon>Betaproteobacteria</taxon>
        <taxon>Burkholderiales</taxon>
        <taxon>Burkholderiaceae</taxon>
        <taxon>Caballeronia</taxon>
    </lineage>
</organism>
<name>A0A158KCE8_9BURK</name>
<dbReference type="AlphaFoldDB" id="A0A158KCE8"/>
<evidence type="ECO:0000256" key="7">
    <source>
        <dbReference type="ARBA" id="ARBA00023163"/>
    </source>
</evidence>
<dbReference type="SUPFAM" id="SSF63592">
    <property type="entry name" value="Flagellar transcriptional activator FlhD"/>
    <property type="match status" value="1"/>
</dbReference>
<evidence type="ECO:0000256" key="8">
    <source>
        <dbReference type="ARBA" id="ARBA00025431"/>
    </source>
</evidence>
<comment type="caution">
    <text evidence="9">The sequence shown here is derived from an EMBL/GenBank/DDBJ whole genome shotgun (WGS) entry which is preliminary data.</text>
</comment>
<evidence type="ECO:0000256" key="3">
    <source>
        <dbReference type="ARBA" id="ARBA00023015"/>
    </source>
</evidence>
<dbReference type="GO" id="GO:0003677">
    <property type="term" value="F:DNA binding"/>
    <property type="evidence" value="ECO:0007669"/>
    <property type="project" value="UniProtKB-KW"/>
</dbReference>
<dbReference type="Proteomes" id="UP000054717">
    <property type="component" value="Unassembled WGS sequence"/>
</dbReference>
<dbReference type="GO" id="GO:0044780">
    <property type="term" value="P:bacterial-type flagellum assembly"/>
    <property type="evidence" value="ECO:0007669"/>
    <property type="project" value="InterPro"/>
</dbReference>
<keyword evidence="2" id="KW-1005">Bacterial flagellum biogenesis</keyword>
<keyword evidence="4" id="KW-0238">DNA-binding</keyword>
<dbReference type="STRING" id="326475.AWB66_05914"/>
<gene>
    <name evidence="9" type="ORF">AWB66_05914</name>
</gene>
<evidence type="ECO:0000313" key="9">
    <source>
        <dbReference type="EMBL" id="SAL78767.1"/>
    </source>
</evidence>
<evidence type="ECO:0000313" key="10">
    <source>
        <dbReference type="Proteomes" id="UP000054717"/>
    </source>
</evidence>
<dbReference type="Pfam" id="PF05247">
    <property type="entry name" value="FlhD"/>
    <property type="match status" value="1"/>
</dbReference>
<evidence type="ECO:0000256" key="6">
    <source>
        <dbReference type="ARBA" id="ARBA00023159"/>
    </source>
</evidence>
<evidence type="ECO:0000256" key="2">
    <source>
        <dbReference type="ARBA" id="ARBA00022795"/>
    </source>
</evidence>
<dbReference type="InterPro" id="IPR036194">
    <property type="entry name" value="FlhD_sf"/>
</dbReference>
<keyword evidence="5" id="KW-1015">Disulfide bond</keyword>